<dbReference type="NCBIfam" id="NF004417">
    <property type="entry name" value="PRK05761.1-3"/>
    <property type="match status" value="1"/>
</dbReference>
<dbReference type="Gene3D" id="3.90.1600.10">
    <property type="entry name" value="Palm domain of DNA polymerase"/>
    <property type="match status" value="1"/>
</dbReference>
<organism evidence="11">
    <name type="scientific">Staphylothermus marinus</name>
    <dbReference type="NCBI Taxonomy" id="2280"/>
    <lineage>
        <taxon>Archaea</taxon>
        <taxon>Thermoproteota</taxon>
        <taxon>Thermoprotei</taxon>
        <taxon>Desulfurococcales</taxon>
        <taxon>Desulfurococcaceae</taxon>
        <taxon>Staphylothermus</taxon>
    </lineage>
</organism>
<protein>
    <recommendedName>
        <fullName evidence="8">DNA polymerase</fullName>
        <ecNumber evidence="8">2.7.7.7</ecNumber>
    </recommendedName>
</protein>
<dbReference type="CDD" id="cd05783">
    <property type="entry name" value="DNA_polB_B1_exo"/>
    <property type="match status" value="1"/>
</dbReference>
<evidence type="ECO:0000256" key="7">
    <source>
        <dbReference type="ARBA" id="ARBA00049244"/>
    </source>
</evidence>
<accession>A0A7C4HAZ9</accession>
<evidence type="ECO:0000256" key="2">
    <source>
        <dbReference type="ARBA" id="ARBA00022679"/>
    </source>
</evidence>
<dbReference type="InterPro" id="IPR043502">
    <property type="entry name" value="DNA/RNA_pol_sf"/>
</dbReference>
<dbReference type="Gene3D" id="1.10.132.60">
    <property type="entry name" value="DNA polymerase family B, C-terminal domain"/>
    <property type="match status" value="1"/>
</dbReference>
<dbReference type="PANTHER" id="PTHR10322">
    <property type="entry name" value="DNA POLYMERASE CATALYTIC SUBUNIT"/>
    <property type="match status" value="1"/>
</dbReference>
<keyword evidence="6 8" id="KW-0238">DNA-binding</keyword>
<evidence type="ECO:0000256" key="3">
    <source>
        <dbReference type="ARBA" id="ARBA00022695"/>
    </source>
</evidence>
<dbReference type="InterPro" id="IPR006134">
    <property type="entry name" value="DNA-dir_DNA_pol_B_multi_dom"/>
</dbReference>
<dbReference type="InterPro" id="IPR006172">
    <property type="entry name" value="DNA-dir_DNA_pol_B"/>
</dbReference>
<evidence type="ECO:0000259" key="9">
    <source>
        <dbReference type="Pfam" id="PF00136"/>
    </source>
</evidence>
<feature type="domain" description="DNA-directed DNA polymerase family B multifunctional" evidence="9">
    <location>
        <begin position="430"/>
        <end position="813"/>
    </location>
</feature>
<keyword evidence="2 8" id="KW-0808">Transferase</keyword>
<dbReference type="GO" id="GO:0000166">
    <property type="term" value="F:nucleotide binding"/>
    <property type="evidence" value="ECO:0007669"/>
    <property type="project" value="InterPro"/>
</dbReference>
<dbReference type="GO" id="GO:0006261">
    <property type="term" value="P:DNA-templated DNA replication"/>
    <property type="evidence" value="ECO:0007669"/>
    <property type="project" value="TreeGrafter"/>
</dbReference>
<gene>
    <name evidence="11" type="ORF">ENU14_01380</name>
</gene>
<keyword evidence="3 8" id="KW-0548">Nucleotidyltransferase</keyword>
<dbReference type="Gene3D" id="1.10.287.690">
    <property type="entry name" value="Helix hairpin bin"/>
    <property type="match status" value="1"/>
</dbReference>
<dbReference type="FunFam" id="1.10.287.690:FF:000011">
    <property type="entry name" value="DNA polymerase"/>
    <property type="match status" value="1"/>
</dbReference>
<dbReference type="PRINTS" id="PR00106">
    <property type="entry name" value="DNAPOLB"/>
</dbReference>
<name>A0A7C4HAZ9_STAMA</name>
<dbReference type="InterPro" id="IPR036397">
    <property type="entry name" value="RNaseH_sf"/>
</dbReference>
<dbReference type="InterPro" id="IPR012337">
    <property type="entry name" value="RNaseH-like_sf"/>
</dbReference>
<evidence type="ECO:0000313" key="11">
    <source>
        <dbReference type="EMBL" id="HGM58229.1"/>
    </source>
</evidence>
<comment type="caution">
    <text evidence="11">The sequence shown here is derived from an EMBL/GenBank/DDBJ whole genome shotgun (WGS) entry which is preliminary data.</text>
</comment>
<dbReference type="InterPro" id="IPR017964">
    <property type="entry name" value="DNA-dir_DNA_pol_B_CS"/>
</dbReference>
<proteinExistence type="inferred from homology"/>
<dbReference type="InterPro" id="IPR023211">
    <property type="entry name" value="DNA_pol_palm_dom_sf"/>
</dbReference>
<keyword evidence="4 8" id="KW-0235">DNA replication</keyword>
<keyword evidence="5 8" id="KW-0239">DNA-directed DNA polymerase</keyword>
<dbReference type="SUPFAM" id="SSF53098">
    <property type="entry name" value="Ribonuclease H-like"/>
    <property type="match status" value="1"/>
</dbReference>
<dbReference type="AlphaFoldDB" id="A0A7C4HAZ9"/>
<dbReference type="SMART" id="SM00486">
    <property type="entry name" value="POLBc"/>
    <property type="match status" value="1"/>
</dbReference>
<evidence type="ECO:0000256" key="8">
    <source>
        <dbReference type="RuleBase" id="RU000442"/>
    </source>
</evidence>
<comment type="catalytic activity">
    <reaction evidence="7 8">
        <text>DNA(n) + a 2'-deoxyribonucleoside 5'-triphosphate = DNA(n+1) + diphosphate</text>
        <dbReference type="Rhea" id="RHEA:22508"/>
        <dbReference type="Rhea" id="RHEA-COMP:17339"/>
        <dbReference type="Rhea" id="RHEA-COMP:17340"/>
        <dbReference type="ChEBI" id="CHEBI:33019"/>
        <dbReference type="ChEBI" id="CHEBI:61560"/>
        <dbReference type="ChEBI" id="CHEBI:173112"/>
        <dbReference type="EC" id="2.7.7.7"/>
    </reaction>
</comment>
<evidence type="ECO:0000256" key="4">
    <source>
        <dbReference type="ARBA" id="ARBA00022705"/>
    </source>
</evidence>
<evidence type="ECO:0000259" key="10">
    <source>
        <dbReference type="Pfam" id="PF03104"/>
    </source>
</evidence>
<comment type="similarity">
    <text evidence="1 8">Belongs to the DNA polymerase type-B family.</text>
</comment>
<dbReference type="Pfam" id="PF03104">
    <property type="entry name" value="DNA_pol_B_exo1"/>
    <property type="match status" value="1"/>
</dbReference>
<dbReference type="Gene3D" id="3.30.342.10">
    <property type="entry name" value="DNA Polymerase, chain B, domain 1"/>
    <property type="match status" value="1"/>
</dbReference>
<dbReference type="InterPro" id="IPR042087">
    <property type="entry name" value="DNA_pol_B_thumb"/>
</dbReference>
<dbReference type="GO" id="GO:0003677">
    <property type="term" value="F:DNA binding"/>
    <property type="evidence" value="ECO:0007669"/>
    <property type="project" value="UniProtKB-KW"/>
</dbReference>
<dbReference type="PROSITE" id="PS00116">
    <property type="entry name" value="DNA_POLYMERASE_B"/>
    <property type="match status" value="1"/>
</dbReference>
<dbReference type="InterPro" id="IPR006133">
    <property type="entry name" value="DNA-dir_DNA_pol_B_exonuc"/>
</dbReference>
<dbReference type="Gene3D" id="3.30.420.10">
    <property type="entry name" value="Ribonuclease H-like superfamily/Ribonuclease H"/>
    <property type="match status" value="1"/>
</dbReference>
<reference evidence="11" key="1">
    <citation type="journal article" date="2020" name="mSystems">
        <title>Genome- and Community-Level Interaction Insights into Carbon Utilization and Element Cycling Functions of Hydrothermarchaeota in Hydrothermal Sediment.</title>
        <authorList>
            <person name="Zhou Z."/>
            <person name="Liu Y."/>
            <person name="Xu W."/>
            <person name="Pan J."/>
            <person name="Luo Z.H."/>
            <person name="Li M."/>
        </authorList>
    </citation>
    <scope>NUCLEOTIDE SEQUENCE [LARGE SCALE GENOMIC DNA]</scope>
    <source>
        <strain evidence="11">SpSt-642</strain>
    </source>
</reference>
<evidence type="ECO:0000256" key="5">
    <source>
        <dbReference type="ARBA" id="ARBA00022932"/>
    </source>
</evidence>
<dbReference type="PANTHER" id="PTHR10322:SF20">
    <property type="entry name" value="DNA POLYMERASE 1"/>
    <property type="match status" value="1"/>
</dbReference>
<evidence type="ECO:0000256" key="1">
    <source>
        <dbReference type="ARBA" id="ARBA00005755"/>
    </source>
</evidence>
<dbReference type="NCBIfam" id="NF004419">
    <property type="entry name" value="PRK05761.1-5"/>
    <property type="match status" value="1"/>
</dbReference>
<dbReference type="GO" id="GO:0003887">
    <property type="term" value="F:DNA-directed DNA polymerase activity"/>
    <property type="evidence" value="ECO:0007669"/>
    <property type="project" value="UniProtKB-KW"/>
</dbReference>
<dbReference type="Pfam" id="PF00136">
    <property type="entry name" value="DNA_pol_B"/>
    <property type="match status" value="1"/>
</dbReference>
<dbReference type="SUPFAM" id="SSF56672">
    <property type="entry name" value="DNA/RNA polymerases"/>
    <property type="match status" value="1"/>
</dbReference>
<dbReference type="EC" id="2.7.7.7" evidence="8"/>
<dbReference type="EMBL" id="DTBJ01000013">
    <property type="protein sequence ID" value="HGM58229.1"/>
    <property type="molecule type" value="Genomic_DNA"/>
</dbReference>
<evidence type="ECO:0000256" key="6">
    <source>
        <dbReference type="ARBA" id="ARBA00023125"/>
    </source>
</evidence>
<feature type="domain" description="DNA-directed DNA polymerase family B exonuclease" evidence="10">
    <location>
        <begin position="124"/>
        <end position="344"/>
    </location>
</feature>
<dbReference type="InterPro" id="IPR050240">
    <property type="entry name" value="DNA_pol_type-B"/>
</dbReference>
<sequence>MKIDLIGNVETLIVNNVEKKLSKPHYLLGVFYDGELEKAVMQFLDENGSRLVLIPDPVNHKPYFLSRESVDEIKSNKSIVNHEGFLDVLEVYKIDPLTMNRVRLSKIVTKTPTDVAKLRNFVSKAWEARIKYHDNYVFDNNLIPGMKYIVGNELNRNRIEIVKPVINQDLINELRKVFEGYDEEVLNKIINLWIPLFEETPPKCRKLAIDIEVYTPFKGRVPSPKQAEYPVISISLVDDNGFKKVLVLAKESKWSDIPTEYPLDVVIEFYDTEQALILEAFRIITKYPVIVSFNGDNFDLLYLYNRSRKIGIPREYIPLSIGENIVRVKTGIHIDLYKFFKNRSIKVYAFKNKYQEDNLDAVASALLGISKLKYTENIGDLPIPRLVAYNYRDAELVIKLITFNNELVWKLMILLARISKISIEDICRKSISKWIQNQLYWEHRRLNYLIPEPDDIKRHGKSSTTKAIIEGKKYAGALVIEPPRGVLFNIAVLDIASLYPSIMKKYNLSYETVEQTNCSKDMVIDIVDETNKKIHSVCREKTGLISEITGLLRDFRVKIYKKKSKAKNLPEEQLAWYDVVQQAIKVFINASYGVFGSENFPLYSPAVAESVTALGRKSLYLILRKACEIGVKVVYGDTDSIFLWNPSEEHLNKLQKWVSRKLGLEIEVDKVFDFVIFTGLKKNYIGKYSEGGIEIKGLIAKKRNTPEFLKELFEEFVEEIKSINNPDDFKVFIDWLERKIKDLYRNLKRKEITLDKLAFKVGLTKKLEEYKKTRPPHFKAAYQLKQHGYSVQEGDIIPYVKIRGRDGYKAIQLTKLYEVDPDKYIEIINSALSQLLGAFGILWEDVIGVKKLRETTLFP</sequence>